<organism evidence="2">
    <name type="scientific">uncultured Nocardioidaceae bacterium</name>
    <dbReference type="NCBI Taxonomy" id="253824"/>
    <lineage>
        <taxon>Bacteria</taxon>
        <taxon>Bacillati</taxon>
        <taxon>Actinomycetota</taxon>
        <taxon>Actinomycetes</taxon>
        <taxon>Propionibacteriales</taxon>
        <taxon>Nocardioidaceae</taxon>
        <taxon>environmental samples</taxon>
    </lineage>
</organism>
<dbReference type="EMBL" id="CADCUG010000008">
    <property type="protein sequence ID" value="CAA9314788.1"/>
    <property type="molecule type" value="Genomic_DNA"/>
</dbReference>
<sequence length="106" mass="11354">EPHRRRAQGRPAPSGDRSRPVPRPAVRHRAPGHPHPAQPARRLGGRVGARRGRRRDGRPAAERDFSRPGRAARGQRSPEPRAQPVAVAVPRPQPVAVRAGPGGAVG</sequence>
<proteinExistence type="predicted"/>
<feature type="non-terminal residue" evidence="2">
    <location>
        <position position="1"/>
    </location>
</feature>
<feature type="region of interest" description="Disordered" evidence="1">
    <location>
        <begin position="1"/>
        <end position="106"/>
    </location>
</feature>
<protein>
    <submittedName>
        <fullName evidence="2">Uncharacterized protein</fullName>
    </submittedName>
</protein>
<reference evidence="2" key="1">
    <citation type="submission" date="2020-02" db="EMBL/GenBank/DDBJ databases">
        <authorList>
            <person name="Meier V. D."/>
        </authorList>
    </citation>
    <scope>NUCLEOTIDE SEQUENCE</scope>
    <source>
        <strain evidence="2">AVDCRST_MAG29</strain>
    </source>
</reference>
<feature type="non-terminal residue" evidence="2">
    <location>
        <position position="106"/>
    </location>
</feature>
<feature type="compositionally biased region" description="Basic and acidic residues" evidence="1">
    <location>
        <begin position="57"/>
        <end position="67"/>
    </location>
</feature>
<evidence type="ECO:0000256" key="1">
    <source>
        <dbReference type="SAM" id="MobiDB-lite"/>
    </source>
</evidence>
<gene>
    <name evidence="2" type="ORF">AVDCRST_MAG29-46</name>
</gene>
<evidence type="ECO:0000313" key="2">
    <source>
        <dbReference type="EMBL" id="CAA9314788.1"/>
    </source>
</evidence>
<feature type="compositionally biased region" description="Low complexity" evidence="1">
    <location>
        <begin position="80"/>
        <end position="99"/>
    </location>
</feature>
<accession>A0A6J4KYR5</accession>
<dbReference type="AlphaFoldDB" id="A0A6J4KYR5"/>
<name>A0A6J4KYR5_9ACTN</name>